<dbReference type="GO" id="GO:0005886">
    <property type="term" value="C:plasma membrane"/>
    <property type="evidence" value="ECO:0007669"/>
    <property type="project" value="UniProtKB-SubCell"/>
</dbReference>
<evidence type="ECO:0000259" key="12">
    <source>
        <dbReference type="Pfam" id="PF12019"/>
    </source>
</evidence>
<dbReference type="EMBL" id="FR695864">
    <property type="protein sequence ID" value="CBX26998.1"/>
    <property type="molecule type" value="Genomic_DNA"/>
</dbReference>
<dbReference type="Pfam" id="PF07963">
    <property type="entry name" value="N_methyl"/>
    <property type="match status" value="1"/>
</dbReference>
<evidence type="ECO:0000256" key="2">
    <source>
        <dbReference type="ARBA" id="ARBA00021549"/>
    </source>
</evidence>
<dbReference type="Gene3D" id="3.30.700.10">
    <property type="entry name" value="Glycoprotein, Type 4 Pilin"/>
    <property type="match status" value="1"/>
</dbReference>
<evidence type="ECO:0000256" key="3">
    <source>
        <dbReference type="ARBA" id="ARBA00022475"/>
    </source>
</evidence>
<evidence type="ECO:0000256" key="7">
    <source>
        <dbReference type="ARBA" id="ARBA00022989"/>
    </source>
</evidence>
<evidence type="ECO:0000256" key="11">
    <source>
        <dbReference type="SAM" id="Phobius"/>
    </source>
</evidence>
<comment type="similarity">
    <text evidence="9">Belongs to the GSP H family.</text>
</comment>
<accession>E1Y8V4</accession>
<dbReference type="NCBIfam" id="TIGR02532">
    <property type="entry name" value="IV_pilin_GFxxxE"/>
    <property type="match status" value="1"/>
</dbReference>
<name>E1Y8V4_9BACT</name>
<evidence type="ECO:0000256" key="4">
    <source>
        <dbReference type="ARBA" id="ARBA00022481"/>
    </source>
</evidence>
<feature type="transmembrane region" description="Helical" evidence="11">
    <location>
        <begin position="12"/>
        <end position="34"/>
    </location>
</feature>
<dbReference type="Pfam" id="PF12019">
    <property type="entry name" value="GspH"/>
    <property type="match status" value="1"/>
</dbReference>
<evidence type="ECO:0000256" key="1">
    <source>
        <dbReference type="ARBA" id="ARBA00004377"/>
    </source>
</evidence>
<gene>
    <name evidence="13" type="ORF">N47_A10270</name>
</gene>
<dbReference type="GO" id="GO:0015627">
    <property type="term" value="C:type II protein secretion system complex"/>
    <property type="evidence" value="ECO:0007669"/>
    <property type="project" value="InterPro"/>
</dbReference>
<evidence type="ECO:0000256" key="8">
    <source>
        <dbReference type="ARBA" id="ARBA00023136"/>
    </source>
</evidence>
<proteinExistence type="inferred from homology"/>
<protein>
    <recommendedName>
        <fullName evidence="2">Type II secretion system protein H</fullName>
    </recommendedName>
    <alternativeName>
        <fullName evidence="10">General secretion pathway protein H</fullName>
    </alternativeName>
</protein>
<dbReference type="GO" id="GO:0030420">
    <property type="term" value="P:establishment of competence for transformation"/>
    <property type="evidence" value="ECO:0007669"/>
    <property type="project" value="InterPro"/>
</dbReference>
<dbReference type="SUPFAM" id="SSF54523">
    <property type="entry name" value="Pili subunits"/>
    <property type="match status" value="1"/>
</dbReference>
<evidence type="ECO:0000256" key="5">
    <source>
        <dbReference type="ARBA" id="ARBA00022519"/>
    </source>
</evidence>
<dbReference type="InterPro" id="IPR045584">
    <property type="entry name" value="Pilin-like"/>
</dbReference>
<dbReference type="AlphaFoldDB" id="E1Y8V4"/>
<evidence type="ECO:0000256" key="6">
    <source>
        <dbReference type="ARBA" id="ARBA00022692"/>
    </source>
</evidence>
<reference evidence="13" key="1">
    <citation type="journal article" date="2011" name="Environ. Microbiol.">
        <title>Genomic insights into the metabolic potential of the polycyclic aromatic hydrocarbon degrading sulfate-reducing Deltaproteobacterium N47.</title>
        <authorList>
            <person name="Bergmann F."/>
            <person name="Selesi D."/>
            <person name="Weinmaier T."/>
            <person name="Tischler P."/>
            <person name="Rattei T."/>
            <person name="Meckenstock R.U."/>
        </authorList>
    </citation>
    <scope>NUCLEOTIDE SEQUENCE</scope>
</reference>
<keyword evidence="5" id="KW-0997">Cell inner membrane</keyword>
<keyword evidence="4" id="KW-0488">Methylation</keyword>
<dbReference type="GO" id="GO:0015628">
    <property type="term" value="P:protein secretion by the type II secretion system"/>
    <property type="evidence" value="ECO:0007669"/>
    <property type="project" value="InterPro"/>
</dbReference>
<comment type="subcellular location">
    <subcellularLocation>
        <location evidence="1">Cell inner membrane</location>
        <topology evidence="1">Single-pass membrane protein</topology>
    </subcellularLocation>
</comment>
<dbReference type="PIRSF" id="PIRSF021292">
    <property type="entry name" value="Competence_ComGD"/>
    <property type="match status" value="1"/>
</dbReference>
<evidence type="ECO:0000256" key="10">
    <source>
        <dbReference type="ARBA" id="ARBA00030775"/>
    </source>
</evidence>
<keyword evidence="3" id="KW-1003">Cell membrane</keyword>
<evidence type="ECO:0000313" key="13">
    <source>
        <dbReference type="EMBL" id="CBX26998.1"/>
    </source>
</evidence>
<dbReference type="InterPro" id="IPR022346">
    <property type="entry name" value="T2SS_GspH"/>
</dbReference>
<evidence type="ECO:0000256" key="9">
    <source>
        <dbReference type="ARBA" id="ARBA00025772"/>
    </source>
</evidence>
<dbReference type="InterPro" id="IPR012902">
    <property type="entry name" value="N_methyl_site"/>
</dbReference>
<feature type="domain" description="General secretion pathway GspH" evidence="12">
    <location>
        <begin position="42"/>
        <end position="143"/>
    </location>
</feature>
<keyword evidence="8 11" id="KW-0472">Membrane</keyword>
<dbReference type="InterPro" id="IPR016785">
    <property type="entry name" value="ComGD"/>
</dbReference>
<organism evidence="13">
    <name type="scientific">uncultured Desulfobacterium sp</name>
    <dbReference type="NCBI Taxonomy" id="201089"/>
    <lineage>
        <taxon>Bacteria</taxon>
        <taxon>Pseudomonadati</taxon>
        <taxon>Thermodesulfobacteriota</taxon>
        <taxon>Desulfobacteria</taxon>
        <taxon>Desulfobacterales</taxon>
        <taxon>Desulfobacteriaceae</taxon>
        <taxon>Desulfobacterium</taxon>
        <taxon>environmental samples</taxon>
    </lineage>
</organism>
<sequence>MQKKAGFSMIELMIVLGIIALLSAIITPNILSWLRNQGLRSAVSELQGNLQLAKLSAIRQNQSCDVNFDIVNGSYTIPCANKTVLLSSYSGGVVFGGPGAGDITDNTITFKSNGNSNSAAPLSIFLTDNKRSSYYRINVNLSGGVITSKWNGAIWK</sequence>
<keyword evidence="7 11" id="KW-1133">Transmembrane helix</keyword>
<keyword evidence="6 11" id="KW-0812">Transmembrane</keyword>